<dbReference type="AlphaFoldDB" id="A0A8S2CUX3"/>
<keyword evidence="1" id="KW-0812">Transmembrane</keyword>
<name>A0A8S2CUX3_9BILA</name>
<feature type="transmembrane region" description="Helical" evidence="1">
    <location>
        <begin position="286"/>
        <end position="303"/>
    </location>
</feature>
<dbReference type="Proteomes" id="UP000677228">
    <property type="component" value="Unassembled WGS sequence"/>
</dbReference>
<feature type="transmembrane region" description="Helical" evidence="1">
    <location>
        <begin position="337"/>
        <end position="355"/>
    </location>
</feature>
<dbReference type="EMBL" id="CAJOBA010000892">
    <property type="protein sequence ID" value="CAF3563313.1"/>
    <property type="molecule type" value="Genomic_DNA"/>
</dbReference>
<evidence type="ECO:0000313" key="4">
    <source>
        <dbReference type="Proteomes" id="UP000677228"/>
    </source>
</evidence>
<evidence type="ECO:0000313" key="2">
    <source>
        <dbReference type="EMBL" id="CAF0781594.1"/>
    </source>
</evidence>
<dbReference type="EMBL" id="CAJNOK010000892">
    <property type="protein sequence ID" value="CAF0781594.1"/>
    <property type="molecule type" value="Genomic_DNA"/>
</dbReference>
<comment type="caution">
    <text evidence="2">The sequence shown here is derived from an EMBL/GenBank/DDBJ whole genome shotgun (WGS) entry which is preliminary data.</text>
</comment>
<keyword evidence="1" id="KW-0472">Membrane</keyword>
<feature type="non-terminal residue" evidence="2">
    <location>
        <position position="1"/>
    </location>
</feature>
<evidence type="ECO:0000256" key="1">
    <source>
        <dbReference type="SAM" id="Phobius"/>
    </source>
</evidence>
<evidence type="ECO:0000313" key="3">
    <source>
        <dbReference type="EMBL" id="CAF3563313.1"/>
    </source>
</evidence>
<organism evidence="2 4">
    <name type="scientific">Didymodactylos carnosus</name>
    <dbReference type="NCBI Taxonomy" id="1234261"/>
    <lineage>
        <taxon>Eukaryota</taxon>
        <taxon>Metazoa</taxon>
        <taxon>Spiralia</taxon>
        <taxon>Gnathifera</taxon>
        <taxon>Rotifera</taxon>
        <taxon>Eurotatoria</taxon>
        <taxon>Bdelloidea</taxon>
        <taxon>Philodinida</taxon>
        <taxon>Philodinidae</taxon>
        <taxon>Didymodactylos</taxon>
    </lineage>
</organism>
<protein>
    <submittedName>
        <fullName evidence="2">Uncharacterized protein</fullName>
    </submittedName>
</protein>
<feature type="transmembrane region" description="Helical" evidence="1">
    <location>
        <begin position="361"/>
        <end position="380"/>
    </location>
</feature>
<proteinExistence type="predicted"/>
<keyword evidence="1" id="KW-1133">Transmembrane helix</keyword>
<reference evidence="2" key="1">
    <citation type="submission" date="2021-02" db="EMBL/GenBank/DDBJ databases">
        <authorList>
            <person name="Nowell W R."/>
        </authorList>
    </citation>
    <scope>NUCLEOTIDE SEQUENCE</scope>
</reference>
<accession>A0A8S2CUX3</accession>
<feature type="transmembrane region" description="Helical" evidence="1">
    <location>
        <begin position="247"/>
        <end position="266"/>
    </location>
</feature>
<sequence>MDQSEFSFRDIPRYLLDDPSIIGTLDVFQILIDRAKISQKDFTYPIKAFEVIKRFDAADYLKVGKCSRWSREAITIAGDLVRPTRLSTDSRNNESYPKILHPINNTISQPIRQTTHNNPLLSSVSALPEQPSTSSCSSSDLGKQLIAKINMTTTDFIVNDDDPISSTSNHNNAIITVPLKQLSDSARMSPDEYGQICANTLQENDDYDNYLFEKINIKQNKLGLYLINMRQKIYNEFYKPQEKIFRLLLKFTTLCLFIIYLGFAMSPRYGRVPFPIKNYIFADGNQGFALLFLVAFALFLIVWNKYSLKCITFIKIYSQQQTLVATMKLCYKFSLNWILNVIVLICIAIYVVLTVKNPKNYVSLCGIVVLIVLGTLFSRYPDQ</sequence>
<gene>
    <name evidence="2" type="ORF">OVA965_LOCUS3639</name>
    <name evidence="3" type="ORF">TMI583_LOCUS3638</name>
</gene>
<dbReference type="Proteomes" id="UP000682733">
    <property type="component" value="Unassembled WGS sequence"/>
</dbReference>